<keyword evidence="1" id="KW-1133">Transmembrane helix</keyword>
<evidence type="ECO:0000313" key="3">
    <source>
        <dbReference type="Proteomes" id="UP000887578"/>
    </source>
</evidence>
<keyword evidence="1" id="KW-0472">Membrane</keyword>
<dbReference type="InterPro" id="IPR038252">
    <property type="entry name" value="UBA_E1_C_sf"/>
</dbReference>
<dbReference type="Proteomes" id="UP000887578">
    <property type="component" value="Unplaced"/>
</dbReference>
<dbReference type="FunFam" id="3.10.290.60:FF:000001">
    <property type="entry name" value="Ubiquitin-activating enzyme E1 2"/>
    <property type="match status" value="1"/>
</dbReference>
<proteinExistence type="predicted"/>
<dbReference type="InterPro" id="IPR018965">
    <property type="entry name" value="Ub-activating_enz_E1_C"/>
</dbReference>
<evidence type="ECO:0000259" key="2">
    <source>
        <dbReference type="SMART" id="SM00985"/>
    </source>
</evidence>
<dbReference type="AlphaFoldDB" id="A0A914PBE5"/>
<sequence length="88" mass="9956">MKLQELIDKITEVTGGLEVAMLSSGVSLLFAFFQSAKARERLNMDVIDAVEHISHTKIPEYRRSIVLEVACNDEKGDDVEIPYIKYNL</sequence>
<protein>
    <submittedName>
        <fullName evidence="4">Ubiquitin-activating enzyme E1 C-terminal domain-containing protein</fullName>
    </submittedName>
</protein>
<dbReference type="SMART" id="SM00985">
    <property type="entry name" value="UBA_e1_C"/>
    <property type="match status" value="1"/>
</dbReference>
<feature type="transmembrane region" description="Helical" evidence="1">
    <location>
        <begin position="15"/>
        <end position="33"/>
    </location>
</feature>
<evidence type="ECO:0000256" key="1">
    <source>
        <dbReference type="SAM" id="Phobius"/>
    </source>
</evidence>
<dbReference type="Pfam" id="PF09358">
    <property type="entry name" value="E1_UFD"/>
    <property type="match status" value="1"/>
</dbReference>
<dbReference type="WBParaSite" id="PDA_v2.g12033.t1">
    <property type="protein sequence ID" value="PDA_v2.g12033.t1"/>
    <property type="gene ID" value="PDA_v2.g12033"/>
</dbReference>
<accession>A0A914PBE5</accession>
<keyword evidence="1" id="KW-0812">Transmembrane</keyword>
<reference evidence="4" key="1">
    <citation type="submission" date="2022-11" db="UniProtKB">
        <authorList>
            <consortium name="WormBaseParasite"/>
        </authorList>
    </citation>
    <scope>IDENTIFICATION</scope>
</reference>
<feature type="domain" description="Ubiquitin-activating enzyme E1 C-terminal" evidence="2">
    <location>
        <begin position="1"/>
        <end position="84"/>
    </location>
</feature>
<dbReference type="Gene3D" id="3.10.290.60">
    <property type="entry name" value="Ubiquitin-activating enzyme E1, UFD domain"/>
    <property type="match status" value="1"/>
</dbReference>
<organism evidence="3 4">
    <name type="scientific">Panagrolaimus davidi</name>
    <dbReference type="NCBI Taxonomy" id="227884"/>
    <lineage>
        <taxon>Eukaryota</taxon>
        <taxon>Metazoa</taxon>
        <taxon>Ecdysozoa</taxon>
        <taxon>Nematoda</taxon>
        <taxon>Chromadorea</taxon>
        <taxon>Rhabditida</taxon>
        <taxon>Tylenchina</taxon>
        <taxon>Panagrolaimomorpha</taxon>
        <taxon>Panagrolaimoidea</taxon>
        <taxon>Panagrolaimidae</taxon>
        <taxon>Panagrolaimus</taxon>
    </lineage>
</organism>
<evidence type="ECO:0000313" key="4">
    <source>
        <dbReference type="WBParaSite" id="PDA_v2.g12033.t1"/>
    </source>
</evidence>
<keyword evidence="3" id="KW-1185">Reference proteome</keyword>
<name>A0A914PBE5_9BILA</name>